<reference evidence="1" key="1">
    <citation type="submission" date="2019-05" db="EMBL/GenBank/DDBJ databases">
        <title>The de novo reference genome and transcriptome assemblies of the wild tomato species Solanum chilense.</title>
        <authorList>
            <person name="Stam R."/>
            <person name="Nosenko T."/>
            <person name="Hoerger A.C."/>
            <person name="Stephan W."/>
            <person name="Seidel M.A."/>
            <person name="Kuhn J.M.M."/>
            <person name="Haberer G."/>
            <person name="Tellier A."/>
        </authorList>
    </citation>
    <scope>NUCLEOTIDE SEQUENCE</scope>
    <source>
        <tissue evidence="1">Mature leaves</tissue>
    </source>
</reference>
<gene>
    <name evidence="1" type="ORF">EJD97_009615</name>
</gene>
<accession>A0A6N2BJZ0</accession>
<protein>
    <submittedName>
        <fullName evidence="1">Uncharacterized protein</fullName>
    </submittedName>
</protein>
<evidence type="ECO:0000313" key="1">
    <source>
        <dbReference type="EMBL" id="TMW94914.1"/>
    </source>
</evidence>
<dbReference type="EMBL" id="RXGB01002491">
    <property type="protein sequence ID" value="TMW94914.1"/>
    <property type="molecule type" value="Genomic_DNA"/>
</dbReference>
<feature type="non-terminal residue" evidence="1">
    <location>
        <position position="1"/>
    </location>
</feature>
<dbReference type="AlphaFoldDB" id="A0A6N2BJZ0"/>
<organism evidence="1">
    <name type="scientific">Solanum chilense</name>
    <name type="common">Tomato</name>
    <name type="synonym">Lycopersicon chilense</name>
    <dbReference type="NCBI Taxonomy" id="4083"/>
    <lineage>
        <taxon>Eukaryota</taxon>
        <taxon>Viridiplantae</taxon>
        <taxon>Streptophyta</taxon>
        <taxon>Embryophyta</taxon>
        <taxon>Tracheophyta</taxon>
        <taxon>Spermatophyta</taxon>
        <taxon>Magnoliopsida</taxon>
        <taxon>eudicotyledons</taxon>
        <taxon>Gunneridae</taxon>
        <taxon>Pentapetalae</taxon>
        <taxon>asterids</taxon>
        <taxon>lamiids</taxon>
        <taxon>Solanales</taxon>
        <taxon>Solanaceae</taxon>
        <taxon>Solanoideae</taxon>
        <taxon>Solaneae</taxon>
        <taxon>Solanum</taxon>
        <taxon>Solanum subgen. Lycopersicon</taxon>
    </lineage>
</organism>
<proteinExistence type="predicted"/>
<name>A0A6N2BJZ0_SOLCI</name>
<comment type="caution">
    <text evidence="1">The sequence shown here is derived from an EMBL/GenBank/DDBJ whole genome shotgun (WGS) entry which is preliminary data.</text>
</comment>
<sequence>TWIDLSDMGGVVENGVGVSSNYGEHQVTNDAGDVAEDGVGVSVNEGEQQVNATPKDGDAHQSHQDLNEPIMDQYGDDNVQHNIPHVLPDKTTMDVSPSTQATIDALIKDLEKDPTNARPLYSYNPQNITSSQYLLTDSQLPTDISITDIGVRTDSVTHVHRNRMPSRNIQSPYCTSFGSSEKGKEKLKVMARLHFSFEGCGITNQVMSKFIGDYMNWLSRGLLKSHNNKNPSDDKYRSKSSSFGFTMMDMLFLFQ</sequence>